<proteinExistence type="predicted"/>
<keyword evidence="1" id="KW-0378">Hydrolase</keyword>
<dbReference type="NCBIfam" id="TIGR01549">
    <property type="entry name" value="HAD-SF-IA-v1"/>
    <property type="match status" value="1"/>
</dbReference>
<evidence type="ECO:0000313" key="2">
    <source>
        <dbReference type="EMBL" id="AGA89863.1"/>
    </source>
</evidence>
<dbReference type="Proteomes" id="UP000010816">
    <property type="component" value="Chromosome"/>
</dbReference>
<dbReference type="eggNOG" id="COG1011">
    <property type="taxonomic scope" value="Bacteria"/>
</dbReference>
<dbReference type="Gene3D" id="1.20.120.1600">
    <property type="match status" value="1"/>
</dbReference>
<dbReference type="OrthoDB" id="367448at2"/>
<dbReference type="Pfam" id="PF00702">
    <property type="entry name" value="Hydrolase"/>
    <property type="match status" value="1"/>
</dbReference>
<dbReference type="InterPro" id="IPR023214">
    <property type="entry name" value="HAD_sf"/>
</dbReference>
<sequence length="235" mass="25693">MPSQPYRLLTLDLDDTLWPCAPVIRAAEEALYAWLTEVAPRLTDCYGIDDLRQQRRALMARRPELAHDLSQVRRVALAERLVEHGYPVALADEGLALFRAERNRVTPYPDVAPALRVLTGRLHLVSITNGNADVASSPLRGLFDLSLTAAEAGAARPDPAMFHLAREWAGVAPAECLHIGDDPYLDVEAARAAGLAAIWVNRSGRPWPEDLASPLATITDLVALPRWLAGETDAL</sequence>
<accession>L0GSW6</accession>
<dbReference type="InterPro" id="IPR036412">
    <property type="entry name" value="HAD-like_sf"/>
</dbReference>
<reference evidence="2 3" key="1">
    <citation type="submission" date="2011-09" db="EMBL/GenBank/DDBJ databases">
        <title>Complete sequence of chromosome of Thioflavicoccus mobilis 8321.</title>
        <authorList>
            <consortium name="US DOE Joint Genome Institute"/>
            <person name="Lucas S."/>
            <person name="Han J."/>
            <person name="Lapidus A."/>
            <person name="Cheng J.-F."/>
            <person name="Goodwin L."/>
            <person name="Pitluck S."/>
            <person name="Peters L."/>
            <person name="Ovchinnikova G."/>
            <person name="Lu M."/>
            <person name="Detter J.C."/>
            <person name="Han C."/>
            <person name="Tapia R."/>
            <person name="Land M."/>
            <person name="Hauser L."/>
            <person name="Kyrpides N."/>
            <person name="Ivanova N."/>
            <person name="Pagani I."/>
            <person name="Vogl K."/>
            <person name="Liu Z."/>
            <person name="Imhoff J."/>
            <person name="Thiel V."/>
            <person name="Frigaard N.-U."/>
            <person name="Bryant D."/>
            <person name="Woyke T."/>
        </authorList>
    </citation>
    <scope>NUCLEOTIDE SEQUENCE [LARGE SCALE GENOMIC DNA]</scope>
    <source>
        <strain evidence="2 3">8321</strain>
    </source>
</reference>
<dbReference type="HOGENOM" id="CLU_045011_8_2_6"/>
<dbReference type="InterPro" id="IPR051540">
    <property type="entry name" value="S-2-haloacid_dehalogenase"/>
</dbReference>
<keyword evidence="3" id="KW-1185">Reference proteome</keyword>
<dbReference type="AlphaFoldDB" id="L0GSW6"/>
<dbReference type="EMBL" id="CP003051">
    <property type="protein sequence ID" value="AGA89863.1"/>
    <property type="molecule type" value="Genomic_DNA"/>
</dbReference>
<evidence type="ECO:0000313" key="3">
    <source>
        <dbReference type="Proteomes" id="UP000010816"/>
    </source>
</evidence>
<protein>
    <submittedName>
        <fullName evidence="2">Haloacid dehalogenase superfamily enzyme, subfamily IA</fullName>
    </submittedName>
</protein>
<dbReference type="STRING" id="765912.Thimo_1059"/>
<dbReference type="PANTHER" id="PTHR43316:SF3">
    <property type="entry name" value="HALOACID DEHALOGENASE, TYPE II (AFU_ORTHOLOGUE AFUA_2G07750)-RELATED"/>
    <property type="match status" value="1"/>
</dbReference>
<name>L0GSW6_9GAMM</name>
<dbReference type="PRINTS" id="PR00413">
    <property type="entry name" value="HADHALOGNASE"/>
</dbReference>
<dbReference type="NCBIfam" id="TIGR01509">
    <property type="entry name" value="HAD-SF-IA-v3"/>
    <property type="match status" value="1"/>
</dbReference>
<dbReference type="GO" id="GO:0016787">
    <property type="term" value="F:hydrolase activity"/>
    <property type="evidence" value="ECO:0007669"/>
    <property type="project" value="UniProtKB-KW"/>
</dbReference>
<dbReference type="InterPro" id="IPR006439">
    <property type="entry name" value="HAD-SF_hydro_IA"/>
</dbReference>
<dbReference type="Gene3D" id="3.40.50.1000">
    <property type="entry name" value="HAD superfamily/HAD-like"/>
    <property type="match status" value="1"/>
</dbReference>
<dbReference type="KEGG" id="tmb:Thimo_1059"/>
<dbReference type="SFLD" id="SFLDS00003">
    <property type="entry name" value="Haloacid_Dehalogenase"/>
    <property type="match status" value="1"/>
</dbReference>
<dbReference type="PANTHER" id="PTHR43316">
    <property type="entry name" value="HYDROLASE, HALOACID DELAHOGENASE-RELATED"/>
    <property type="match status" value="1"/>
</dbReference>
<dbReference type="RefSeq" id="WP_015280008.1">
    <property type="nucleotide sequence ID" value="NC_019940.1"/>
</dbReference>
<dbReference type="SFLD" id="SFLDG01129">
    <property type="entry name" value="C1.5:_HAD__Beta-PGM__Phosphata"/>
    <property type="match status" value="1"/>
</dbReference>
<organism evidence="2 3">
    <name type="scientific">Thioflavicoccus mobilis 8321</name>
    <dbReference type="NCBI Taxonomy" id="765912"/>
    <lineage>
        <taxon>Bacteria</taxon>
        <taxon>Pseudomonadati</taxon>
        <taxon>Pseudomonadota</taxon>
        <taxon>Gammaproteobacteria</taxon>
        <taxon>Chromatiales</taxon>
        <taxon>Chromatiaceae</taxon>
        <taxon>Thioflavicoccus</taxon>
    </lineage>
</organism>
<gene>
    <name evidence="2" type="ORF">Thimo_1059</name>
</gene>
<dbReference type="SUPFAM" id="SSF56784">
    <property type="entry name" value="HAD-like"/>
    <property type="match status" value="1"/>
</dbReference>
<evidence type="ECO:0000256" key="1">
    <source>
        <dbReference type="ARBA" id="ARBA00022801"/>
    </source>
</evidence>